<protein>
    <submittedName>
        <fullName evidence="1">Uncharacterized protein</fullName>
    </submittedName>
</protein>
<sequence>MREAEKNGIAEDSIGKIDIHGKRGTMKVHYRHADKIAKIPLFEEFKIQRGS</sequence>
<accession>Q3SA97</accession>
<name>Q3SA97_9EURY</name>
<dbReference type="AlphaFoldDB" id="Q3SA97"/>
<proteinExistence type="predicted"/>
<organism evidence="1">
    <name type="scientific">uncultured euryarchaeote Alv-FOS4</name>
    <dbReference type="NCBI Taxonomy" id="337893"/>
    <lineage>
        <taxon>Archaea</taxon>
        <taxon>Methanobacteriati</taxon>
        <taxon>Methanobacteriota</taxon>
        <taxon>environmental samples</taxon>
    </lineage>
</organism>
<dbReference type="EMBL" id="DQ118404">
    <property type="protein sequence ID" value="AAZ32485.1"/>
    <property type="molecule type" value="Genomic_DNA"/>
</dbReference>
<reference evidence="1" key="1">
    <citation type="submission" date="2005-07" db="EMBL/GenBank/DDBJ databases">
        <title>A hyperthermophilic lifestyle for uncultured Archaea of the DHVE2 lineage: evidence from environmental genomics.</title>
        <authorList>
            <person name="Moussard H."/>
            <person name="Hennecke G."/>
            <person name="Moreira D."/>
            <person name="Jouffe V."/>
            <person name="Lopez-Garcia P."/>
            <person name="Jeanthon C."/>
        </authorList>
    </citation>
    <scope>NUCLEOTIDE SEQUENCE</scope>
</reference>
<evidence type="ECO:0000313" key="1">
    <source>
        <dbReference type="EMBL" id="AAZ32485.1"/>
    </source>
</evidence>